<evidence type="ECO:0000256" key="2">
    <source>
        <dbReference type="SAM" id="SignalP"/>
    </source>
</evidence>
<feature type="compositionally biased region" description="Polar residues" evidence="1">
    <location>
        <begin position="68"/>
        <end position="78"/>
    </location>
</feature>
<gene>
    <name evidence="3" type="ORF">CWR45_02270</name>
</gene>
<feature type="compositionally biased region" description="Polar residues" evidence="1">
    <location>
        <begin position="29"/>
        <end position="39"/>
    </location>
</feature>
<evidence type="ECO:0000256" key="1">
    <source>
        <dbReference type="SAM" id="MobiDB-lite"/>
    </source>
</evidence>
<evidence type="ECO:0000313" key="4">
    <source>
        <dbReference type="Proteomes" id="UP000256520"/>
    </source>
</evidence>
<protein>
    <recommendedName>
        <fullName evidence="5">DUF4352 domain-containing protein</fullName>
    </recommendedName>
</protein>
<reference evidence="4" key="1">
    <citation type="submission" date="2017-11" db="EMBL/GenBank/DDBJ databases">
        <authorList>
            <person name="Zhu W."/>
        </authorList>
    </citation>
    <scope>NUCLEOTIDE SEQUENCE [LARGE SCALE GENOMIC DNA]</scope>
    <source>
        <strain evidence="4">CAU 1051</strain>
    </source>
</reference>
<accession>A0A3D8Q2L2</accession>
<keyword evidence="4" id="KW-1185">Reference proteome</keyword>
<dbReference type="Proteomes" id="UP000256520">
    <property type="component" value="Unassembled WGS sequence"/>
</dbReference>
<evidence type="ECO:0000313" key="3">
    <source>
        <dbReference type="EMBL" id="RDW21719.1"/>
    </source>
</evidence>
<feature type="signal peptide" evidence="2">
    <location>
        <begin position="1"/>
        <end position="20"/>
    </location>
</feature>
<evidence type="ECO:0008006" key="5">
    <source>
        <dbReference type="Google" id="ProtNLM"/>
    </source>
</evidence>
<dbReference type="EMBL" id="PIOD01000002">
    <property type="protein sequence ID" value="RDW21719.1"/>
    <property type="molecule type" value="Genomic_DNA"/>
</dbReference>
<dbReference type="RefSeq" id="WP_115748175.1">
    <property type="nucleotide sequence ID" value="NZ_PIOD01000002.1"/>
</dbReference>
<feature type="region of interest" description="Disordered" evidence="1">
    <location>
        <begin position="23"/>
        <end position="78"/>
    </location>
</feature>
<dbReference type="PROSITE" id="PS51257">
    <property type="entry name" value="PROKAR_LIPOPROTEIN"/>
    <property type="match status" value="1"/>
</dbReference>
<dbReference type="AlphaFoldDB" id="A0A3D8Q2L2"/>
<keyword evidence="2" id="KW-0732">Signal</keyword>
<proteinExistence type="predicted"/>
<feature type="compositionally biased region" description="Acidic residues" evidence="1">
    <location>
        <begin position="40"/>
        <end position="51"/>
    </location>
</feature>
<feature type="chain" id="PRO_5039691682" description="DUF4352 domain-containing protein" evidence="2">
    <location>
        <begin position="21"/>
        <end position="226"/>
    </location>
</feature>
<name>A0A3D8Q2L2_9BACI</name>
<organism evidence="3 4">
    <name type="scientific">Oceanobacillus chungangensis</name>
    <dbReference type="NCBI Taxonomy" id="1229152"/>
    <lineage>
        <taxon>Bacteria</taxon>
        <taxon>Bacillati</taxon>
        <taxon>Bacillota</taxon>
        <taxon>Bacilli</taxon>
        <taxon>Bacillales</taxon>
        <taxon>Bacillaceae</taxon>
        <taxon>Oceanobacillus</taxon>
    </lineage>
</organism>
<dbReference type="OrthoDB" id="2721848at2"/>
<comment type="caution">
    <text evidence="3">The sequence shown here is derived from an EMBL/GenBank/DDBJ whole genome shotgun (WGS) entry which is preliminary data.</text>
</comment>
<sequence length="226" mass="24426">MKKILTLLTILIATTLFLSACGDEKEPTADTTPTESQDNTGEDSATEEPVEDTEKGTDSTQEDDSNTGEDSATSKNDLNINTKDQLDLKIGDTGKFDTTIGQFEITLDNAKLITDGLDGEVSQLDDLILLDITIKNTSGKTMLLEEILQSTVVKDDLESTGTSNGAEYFDSVEELKGEIADGEEISGQFITDVYESEEYYLAQESGAIAAGTTNQVIWTIPVSEIQ</sequence>